<dbReference type="Pfam" id="PF06013">
    <property type="entry name" value="WXG100"/>
    <property type="match status" value="1"/>
</dbReference>
<dbReference type="SUPFAM" id="SSF140453">
    <property type="entry name" value="EsxAB dimer-like"/>
    <property type="match status" value="1"/>
</dbReference>
<gene>
    <name evidence="2" type="ORF">J2S44_003369</name>
</gene>
<dbReference type="Gene3D" id="1.10.287.1060">
    <property type="entry name" value="ESAT-6-like"/>
    <property type="match status" value="1"/>
</dbReference>
<evidence type="ECO:0000256" key="1">
    <source>
        <dbReference type="RuleBase" id="RU362001"/>
    </source>
</evidence>
<dbReference type="AlphaFoldDB" id="A0AAE3ZNB7"/>
<protein>
    <recommendedName>
        <fullName evidence="1">ESAT-6-like protein</fullName>
    </recommendedName>
</protein>
<dbReference type="NCBIfam" id="TIGR03930">
    <property type="entry name" value="WXG100_ESAT6"/>
    <property type="match status" value="1"/>
</dbReference>
<reference evidence="2 3" key="1">
    <citation type="submission" date="2023-07" db="EMBL/GenBank/DDBJ databases">
        <title>Sequencing the genomes of 1000 actinobacteria strains.</title>
        <authorList>
            <person name="Klenk H.-P."/>
        </authorList>
    </citation>
    <scope>NUCLEOTIDE SEQUENCE [LARGE SCALE GENOMIC DNA]</scope>
    <source>
        <strain evidence="2 3">DSM 44711</strain>
    </source>
</reference>
<evidence type="ECO:0000313" key="3">
    <source>
        <dbReference type="Proteomes" id="UP001183629"/>
    </source>
</evidence>
<dbReference type="EMBL" id="JAVDYC010000001">
    <property type="protein sequence ID" value="MDR7323119.1"/>
    <property type="molecule type" value="Genomic_DNA"/>
</dbReference>
<dbReference type="Proteomes" id="UP001183629">
    <property type="component" value="Unassembled WGS sequence"/>
</dbReference>
<organism evidence="2 3">
    <name type="scientific">Catenuloplanes niger</name>
    <dbReference type="NCBI Taxonomy" id="587534"/>
    <lineage>
        <taxon>Bacteria</taxon>
        <taxon>Bacillati</taxon>
        <taxon>Actinomycetota</taxon>
        <taxon>Actinomycetes</taxon>
        <taxon>Micromonosporales</taxon>
        <taxon>Micromonosporaceae</taxon>
        <taxon>Catenuloplanes</taxon>
    </lineage>
</organism>
<keyword evidence="3" id="KW-1185">Reference proteome</keyword>
<evidence type="ECO:0000313" key="2">
    <source>
        <dbReference type="EMBL" id="MDR7323119.1"/>
    </source>
</evidence>
<dbReference type="InterPro" id="IPR010310">
    <property type="entry name" value="T7SS_ESAT-6-like"/>
</dbReference>
<dbReference type="InterPro" id="IPR036689">
    <property type="entry name" value="ESAT-6-like_sf"/>
</dbReference>
<comment type="caution">
    <text evidence="2">The sequence shown here is derived from an EMBL/GenBank/DDBJ whole genome shotgun (WGS) entry which is preliminary data.</text>
</comment>
<proteinExistence type="inferred from homology"/>
<accession>A0AAE3ZNB7</accession>
<sequence length="94" mass="10130">MMVDVGAVRGMGGEIAATAAALRSTLDALDEASRLPAEAWSGEARRAFVERRDAWRRAADDLIALLHEIGRAVDDAAADYLATEARNRSLFDPC</sequence>
<comment type="similarity">
    <text evidence="1">Belongs to the WXG100 family.</text>
</comment>
<name>A0AAE3ZNB7_9ACTN</name>